<keyword evidence="5" id="KW-1185">Reference proteome</keyword>
<dbReference type="InterPro" id="IPR007110">
    <property type="entry name" value="Ig-like_dom"/>
</dbReference>
<reference evidence="4" key="1">
    <citation type="submission" date="2025-08" db="UniProtKB">
        <authorList>
            <consortium name="Ensembl"/>
        </authorList>
    </citation>
    <scope>IDENTIFICATION</scope>
</reference>
<name>A0A3B5MHE6_9TELE</name>
<dbReference type="InterPro" id="IPR036179">
    <property type="entry name" value="Ig-like_dom_sf"/>
</dbReference>
<dbReference type="InterPro" id="IPR013783">
    <property type="entry name" value="Ig-like_fold"/>
</dbReference>
<dbReference type="InterPro" id="IPR003599">
    <property type="entry name" value="Ig_sub"/>
</dbReference>
<dbReference type="Gene3D" id="2.60.40.10">
    <property type="entry name" value="Immunoglobulins"/>
    <property type="match status" value="1"/>
</dbReference>
<feature type="transmembrane region" description="Helical" evidence="1">
    <location>
        <begin position="213"/>
        <end position="232"/>
    </location>
</feature>
<keyword evidence="2" id="KW-0732">Signal</keyword>
<feature type="chain" id="PRO_5017365720" description="Ig-like domain-containing protein" evidence="2">
    <location>
        <begin position="20"/>
        <end position="272"/>
    </location>
</feature>
<keyword evidence="1" id="KW-1133">Transmembrane helix</keyword>
<keyword evidence="1" id="KW-0472">Membrane</keyword>
<evidence type="ECO:0000256" key="1">
    <source>
        <dbReference type="SAM" id="Phobius"/>
    </source>
</evidence>
<dbReference type="Proteomes" id="UP000261380">
    <property type="component" value="Unplaced"/>
</dbReference>
<organism evidence="4 5">
    <name type="scientific">Xiphophorus couchianus</name>
    <name type="common">Monterrey platyfish</name>
    <dbReference type="NCBI Taxonomy" id="32473"/>
    <lineage>
        <taxon>Eukaryota</taxon>
        <taxon>Metazoa</taxon>
        <taxon>Chordata</taxon>
        <taxon>Craniata</taxon>
        <taxon>Vertebrata</taxon>
        <taxon>Euteleostomi</taxon>
        <taxon>Actinopterygii</taxon>
        <taxon>Neopterygii</taxon>
        <taxon>Teleostei</taxon>
        <taxon>Neoteleostei</taxon>
        <taxon>Acanthomorphata</taxon>
        <taxon>Ovalentaria</taxon>
        <taxon>Atherinomorphae</taxon>
        <taxon>Cyprinodontiformes</taxon>
        <taxon>Poeciliidae</taxon>
        <taxon>Poeciliinae</taxon>
        <taxon>Xiphophorus</taxon>
    </lineage>
</organism>
<evidence type="ECO:0000313" key="4">
    <source>
        <dbReference type="Ensembl" id="ENSXCOP00000023182.1"/>
    </source>
</evidence>
<dbReference type="AlphaFoldDB" id="A0A3B5MHE6"/>
<dbReference type="STRING" id="32473.ENSXCOP00000023182"/>
<feature type="domain" description="Ig-like" evidence="3">
    <location>
        <begin position="122"/>
        <end position="205"/>
    </location>
</feature>
<dbReference type="GeneTree" id="ENSGT00510000048311"/>
<feature type="signal peptide" evidence="2">
    <location>
        <begin position="1"/>
        <end position="19"/>
    </location>
</feature>
<dbReference type="PANTHER" id="PTHR46013">
    <property type="entry name" value="VASCULAR CELL ADHESION MOLECULE 1"/>
    <property type="match status" value="1"/>
</dbReference>
<dbReference type="Pfam" id="PF13927">
    <property type="entry name" value="Ig_3"/>
    <property type="match status" value="1"/>
</dbReference>
<evidence type="ECO:0000259" key="3">
    <source>
        <dbReference type="PROSITE" id="PS50835"/>
    </source>
</evidence>
<dbReference type="Ensembl" id="ENSXCOT00000023460.1">
    <property type="protein sequence ID" value="ENSXCOP00000023182.1"/>
    <property type="gene ID" value="ENSXCOG00000017321.1"/>
</dbReference>
<proteinExistence type="predicted"/>
<protein>
    <recommendedName>
        <fullName evidence="3">Ig-like domain-containing protein</fullName>
    </recommendedName>
</protein>
<feature type="domain" description="Ig-like" evidence="3">
    <location>
        <begin position="16"/>
        <end position="121"/>
    </location>
</feature>
<evidence type="ECO:0000256" key="2">
    <source>
        <dbReference type="SAM" id="SignalP"/>
    </source>
</evidence>
<dbReference type="PROSITE" id="PS50835">
    <property type="entry name" value="IG_LIKE"/>
    <property type="match status" value="2"/>
</dbReference>
<sequence length="272" mass="30448">IKMKLMVSIALLFLLPSYAIVHIESTPKPSTDGVIQTETEKIVSLVCILTGTVDNKELEWRRNGAVIKLDDGNKENRSSVCINPVIYKDEGAKFTCQLKMSIVFLKFCSDLAEISGSENVTLEEEESLDLQCDMRANPLVTSVTWKLNGALVDLSTGGFIVSNNGVNTKLHVKKVDRSLHEGEYQCTIASPAYEERSRTFQVTVTDKTLKFPLMPMIAGLVVVGLTALLAIVSRWRIIARVTHAKQTQTLLIRILQHKLLKSFILLQQWFKK</sequence>
<dbReference type="PANTHER" id="PTHR46013:SF7">
    <property type="entry name" value="IG-LIKE DOMAIN-CONTAINING PROTEIN"/>
    <property type="match status" value="1"/>
</dbReference>
<dbReference type="SMART" id="SM00409">
    <property type="entry name" value="IG"/>
    <property type="match status" value="1"/>
</dbReference>
<reference evidence="4" key="2">
    <citation type="submission" date="2025-09" db="UniProtKB">
        <authorList>
            <consortium name="Ensembl"/>
        </authorList>
    </citation>
    <scope>IDENTIFICATION</scope>
</reference>
<keyword evidence="1" id="KW-0812">Transmembrane</keyword>
<dbReference type="SUPFAM" id="SSF48726">
    <property type="entry name" value="Immunoglobulin"/>
    <property type="match status" value="1"/>
</dbReference>
<dbReference type="CDD" id="cd00096">
    <property type="entry name" value="Ig"/>
    <property type="match status" value="1"/>
</dbReference>
<evidence type="ECO:0000313" key="5">
    <source>
        <dbReference type="Proteomes" id="UP000261380"/>
    </source>
</evidence>
<accession>A0A3B5MHE6</accession>